<proteinExistence type="predicted"/>
<dbReference type="Pfam" id="PF02469">
    <property type="entry name" value="Fasciclin"/>
    <property type="match status" value="1"/>
</dbReference>
<evidence type="ECO:0000259" key="1">
    <source>
        <dbReference type="PROSITE" id="PS50213"/>
    </source>
</evidence>
<feature type="domain" description="FAS1" evidence="1">
    <location>
        <begin position="39"/>
        <end position="169"/>
    </location>
</feature>
<dbReference type="PANTHER" id="PTHR10900">
    <property type="entry name" value="PERIOSTIN-RELATED"/>
    <property type="match status" value="1"/>
</dbReference>
<sequence>MRKLFLPVIAFLVCISIMQVWGQNLATIKKKPAMRVQAPEDIVKTLTNNAGFVSLTKAIKAADFTGALSQAGPFTIFAPTDDAFSQITAFPEWLQPDNKEKLASILKYHVVQGKLMASELRDGQTIPTLNGEELTVSVLNGKILINGAEITQPNMMAANGVIHVVNRVVLPGANLGNK</sequence>
<dbReference type="InterPro" id="IPR000782">
    <property type="entry name" value="FAS1_domain"/>
</dbReference>
<gene>
    <name evidence="2" type="ORF">QNI16_13110</name>
</gene>
<reference evidence="2" key="1">
    <citation type="submission" date="2023-05" db="EMBL/GenBank/DDBJ databases">
        <authorList>
            <person name="Zhang X."/>
        </authorList>
    </citation>
    <scope>NUCLEOTIDE SEQUENCE</scope>
    <source>
        <strain evidence="2">YF14B1</strain>
    </source>
</reference>
<evidence type="ECO:0000313" key="3">
    <source>
        <dbReference type="Proteomes" id="UP001241110"/>
    </source>
</evidence>
<dbReference type="InterPro" id="IPR050904">
    <property type="entry name" value="Adhesion/Biosynth-related"/>
</dbReference>
<dbReference type="EMBL" id="JASJOS010000005">
    <property type="protein sequence ID" value="MDJ1481431.1"/>
    <property type="molecule type" value="Genomic_DNA"/>
</dbReference>
<name>A0AAE3QMK6_9BACT</name>
<dbReference type="PANTHER" id="PTHR10900:SF77">
    <property type="entry name" value="FI19380P1"/>
    <property type="match status" value="1"/>
</dbReference>
<organism evidence="2 3">
    <name type="scientific">Xanthocytophaga flava</name>
    <dbReference type="NCBI Taxonomy" id="3048013"/>
    <lineage>
        <taxon>Bacteria</taxon>
        <taxon>Pseudomonadati</taxon>
        <taxon>Bacteroidota</taxon>
        <taxon>Cytophagia</taxon>
        <taxon>Cytophagales</taxon>
        <taxon>Rhodocytophagaceae</taxon>
        <taxon>Xanthocytophaga</taxon>
    </lineage>
</organism>
<dbReference type="PROSITE" id="PS50213">
    <property type="entry name" value="FAS1"/>
    <property type="match status" value="1"/>
</dbReference>
<dbReference type="Gene3D" id="2.30.180.10">
    <property type="entry name" value="FAS1 domain"/>
    <property type="match status" value="1"/>
</dbReference>
<accession>A0AAE3QMK6</accession>
<dbReference type="Proteomes" id="UP001241110">
    <property type="component" value="Unassembled WGS sequence"/>
</dbReference>
<dbReference type="SMART" id="SM00554">
    <property type="entry name" value="FAS1"/>
    <property type="match status" value="1"/>
</dbReference>
<dbReference type="FunFam" id="2.30.180.10:FF:000032">
    <property type="entry name" value="Fasciclin domain-containing protein, putative"/>
    <property type="match status" value="1"/>
</dbReference>
<comment type="caution">
    <text evidence="2">The sequence shown here is derived from an EMBL/GenBank/DDBJ whole genome shotgun (WGS) entry which is preliminary data.</text>
</comment>
<dbReference type="AlphaFoldDB" id="A0AAE3QMK6"/>
<dbReference type="SUPFAM" id="SSF82153">
    <property type="entry name" value="FAS1 domain"/>
    <property type="match status" value="1"/>
</dbReference>
<protein>
    <submittedName>
        <fullName evidence="2">Fasciclin domain-containing protein</fullName>
    </submittedName>
</protein>
<dbReference type="RefSeq" id="WP_313979184.1">
    <property type="nucleotide sequence ID" value="NZ_JASJOS010000005.1"/>
</dbReference>
<dbReference type="GO" id="GO:0005615">
    <property type="term" value="C:extracellular space"/>
    <property type="evidence" value="ECO:0007669"/>
    <property type="project" value="TreeGrafter"/>
</dbReference>
<dbReference type="InterPro" id="IPR036378">
    <property type="entry name" value="FAS1_dom_sf"/>
</dbReference>
<evidence type="ECO:0000313" key="2">
    <source>
        <dbReference type="EMBL" id="MDJ1481431.1"/>
    </source>
</evidence>